<proteinExistence type="predicted"/>
<comment type="caution">
    <text evidence="1">The sequence shown here is derived from an EMBL/GenBank/DDBJ whole genome shotgun (WGS) entry which is preliminary data.</text>
</comment>
<organism evidence="1 2">
    <name type="scientific">Micromonospora andamanensis</name>
    <dbReference type="NCBI Taxonomy" id="1287068"/>
    <lineage>
        <taxon>Bacteria</taxon>
        <taxon>Bacillati</taxon>
        <taxon>Actinomycetota</taxon>
        <taxon>Actinomycetes</taxon>
        <taxon>Micromonosporales</taxon>
        <taxon>Micromonosporaceae</taxon>
        <taxon>Micromonospora</taxon>
    </lineage>
</organism>
<protein>
    <submittedName>
        <fullName evidence="1">Uncharacterized protein</fullName>
    </submittedName>
</protein>
<dbReference type="Proteomes" id="UP000647017">
    <property type="component" value="Unassembled WGS sequence"/>
</dbReference>
<evidence type="ECO:0000313" key="2">
    <source>
        <dbReference type="Proteomes" id="UP000647017"/>
    </source>
</evidence>
<keyword evidence="2" id="KW-1185">Reference proteome</keyword>
<sequence>MTLRLDEGDEPVQAGTVYGCCVDHRVDRLGQTVDATARAVDEDALTEPLPDSGRGCLARR</sequence>
<accession>A0ABQ4I229</accession>
<dbReference type="EMBL" id="BOOZ01000040">
    <property type="protein sequence ID" value="GIJ11958.1"/>
    <property type="molecule type" value="Genomic_DNA"/>
</dbReference>
<reference evidence="1 2" key="1">
    <citation type="submission" date="2021-01" db="EMBL/GenBank/DDBJ databases">
        <title>Whole genome shotgun sequence of Verrucosispora andamanensis NBRC 109075.</title>
        <authorList>
            <person name="Komaki H."/>
            <person name="Tamura T."/>
        </authorList>
    </citation>
    <scope>NUCLEOTIDE SEQUENCE [LARGE SCALE GENOMIC DNA]</scope>
    <source>
        <strain evidence="1 2">NBRC 109075</strain>
    </source>
</reference>
<name>A0ABQ4I229_9ACTN</name>
<gene>
    <name evidence="1" type="ORF">Van01_51720</name>
</gene>
<evidence type="ECO:0000313" key="1">
    <source>
        <dbReference type="EMBL" id="GIJ11958.1"/>
    </source>
</evidence>